<evidence type="ECO:0000256" key="1">
    <source>
        <dbReference type="SAM" id="MobiDB-lite"/>
    </source>
</evidence>
<reference evidence="2 3" key="1">
    <citation type="submission" date="2020-01" db="EMBL/GenBank/DDBJ databases">
        <title>Insect and environment-associated Actinomycetes.</title>
        <authorList>
            <person name="Currrie C."/>
            <person name="Chevrette M."/>
            <person name="Carlson C."/>
            <person name="Stubbendieck R."/>
            <person name="Wendt-Pienkowski E."/>
        </authorList>
    </citation>
    <scope>NUCLEOTIDE SEQUENCE [LARGE SCALE GENOMIC DNA]</scope>
    <source>
        <strain evidence="2 3">SID8386</strain>
    </source>
</reference>
<feature type="compositionally biased region" description="Basic and acidic residues" evidence="1">
    <location>
        <begin position="21"/>
        <end position="54"/>
    </location>
</feature>
<comment type="caution">
    <text evidence="2">The sequence shown here is derived from an EMBL/GenBank/DDBJ whole genome shotgun (WGS) entry which is preliminary data.</text>
</comment>
<dbReference type="RefSeq" id="WP_067586874.1">
    <property type="nucleotide sequence ID" value="NZ_JAAGNC010000027.1"/>
</dbReference>
<dbReference type="EMBL" id="JAAGNC010000027">
    <property type="protein sequence ID" value="NEC54650.1"/>
    <property type="molecule type" value="Genomic_DNA"/>
</dbReference>
<feature type="compositionally biased region" description="Basic and acidic residues" evidence="1">
    <location>
        <begin position="1"/>
        <end position="12"/>
    </location>
</feature>
<name>A0ABX0BK31_9PSEU</name>
<sequence>MSFFDQAKDKIQEFAGNNQDKVGDGIDKAAEFADDKTGGKHGDQIRQGADKLKENFGGGQQGGQEQGGQPQGGGEQGGQPGEQQWGNQQ</sequence>
<dbReference type="InterPro" id="IPR028037">
    <property type="entry name" value="Antitoxin_Rv0909/MT0933"/>
</dbReference>
<accession>A0ABX0BK31</accession>
<feature type="region of interest" description="Disordered" evidence="1">
    <location>
        <begin position="1"/>
        <end position="89"/>
    </location>
</feature>
<keyword evidence="3" id="KW-1185">Reference proteome</keyword>
<evidence type="ECO:0000313" key="2">
    <source>
        <dbReference type="EMBL" id="NEC54650.1"/>
    </source>
</evidence>
<protein>
    <submittedName>
        <fullName evidence="2">Antitoxin</fullName>
    </submittedName>
</protein>
<dbReference type="Proteomes" id="UP000470404">
    <property type="component" value="Unassembled WGS sequence"/>
</dbReference>
<organism evidence="2 3">
    <name type="scientific">Amycolatopsis rubida</name>
    <dbReference type="NCBI Taxonomy" id="112413"/>
    <lineage>
        <taxon>Bacteria</taxon>
        <taxon>Bacillati</taxon>
        <taxon>Actinomycetota</taxon>
        <taxon>Actinomycetes</taxon>
        <taxon>Pseudonocardiales</taxon>
        <taxon>Pseudonocardiaceae</taxon>
        <taxon>Amycolatopsis</taxon>
    </lineage>
</organism>
<dbReference type="Pfam" id="PF14013">
    <property type="entry name" value="MT0933_antitox"/>
    <property type="match status" value="1"/>
</dbReference>
<evidence type="ECO:0000313" key="3">
    <source>
        <dbReference type="Proteomes" id="UP000470404"/>
    </source>
</evidence>
<feature type="compositionally biased region" description="Gly residues" evidence="1">
    <location>
        <begin position="56"/>
        <end position="80"/>
    </location>
</feature>
<proteinExistence type="predicted"/>
<gene>
    <name evidence="2" type="ORF">G3I59_03300</name>
</gene>